<name>A0A366HDB8_9BACT</name>
<organism evidence="1 2">
    <name type="scientific">Roseimicrobium gellanilyticum</name>
    <dbReference type="NCBI Taxonomy" id="748857"/>
    <lineage>
        <taxon>Bacteria</taxon>
        <taxon>Pseudomonadati</taxon>
        <taxon>Verrucomicrobiota</taxon>
        <taxon>Verrucomicrobiia</taxon>
        <taxon>Verrucomicrobiales</taxon>
        <taxon>Verrucomicrobiaceae</taxon>
        <taxon>Roseimicrobium</taxon>
    </lineage>
</organism>
<comment type="caution">
    <text evidence="1">The sequence shown here is derived from an EMBL/GenBank/DDBJ whole genome shotgun (WGS) entry which is preliminary data.</text>
</comment>
<dbReference type="AlphaFoldDB" id="A0A366HDB8"/>
<gene>
    <name evidence="1" type="ORF">DES53_108158</name>
</gene>
<protein>
    <recommendedName>
        <fullName evidence="3">Alpha/beta hydrolase</fullName>
    </recommendedName>
</protein>
<evidence type="ECO:0000313" key="2">
    <source>
        <dbReference type="Proteomes" id="UP000253426"/>
    </source>
</evidence>
<dbReference type="Gene3D" id="3.40.50.1820">
    <property type="entry name" value="alpha/beta hydrolase"/>
    <property type="match status" value="1"/>
</dbReference>
<dbReference type="RefSeq" id="WP_113960320.1">
    <property type="nucleotide sequence ID" value="NZ_QNRR01000008.1"/>
</dbReference>
<evidence type="ECO:0008006" key="3">
    <source>
        <dbReference type="Google" id="ProtNLM"/>
    </source>
</evidence>
<accession>A0A366HDB8</accession>
<evidence type="ECO:0000313" key="1">
    <source>
        <dbReference type="EMBL" id="RBP40451.1"/>
    </source>
</evidence>
<dbReference type="EMBL" id="QNRR01000008">
    <property type="protein sequence ID" value="RBP40451.1"/>
    <property type="molecule type" value="Genomic_DNA"/>
</dbReference>
<dbReference type="Proteomes" id="UP000253426">
    <property type="component" value="Unassembled WGS sequence"/>
</dbReference>
<proteinExistence type="predicted"/>
<dbReference type="OrthoDB" id="210058at2"/>
<reference evidence="1 2" key="1">
    <citation type="submission" date="2018-06" db="EMBL/GenBank/DDBJ databases">
        <title>Genomic Encyclopedia of Type Strains, Phase IV (KMG-IV): sequencing the most valuable type-strain genomes for metagenomic binning, comparative biology and taxonomic classification.</title>
        <authorList>
            <person name="Goeker M."/>
        </authorList>
    </citation>
    <scope>NUCLEOTIDE SEQUENCE [LARGE SCALE GENOMIC DNA]</scope>
    <source>
        <strain evidence="1 2">DSM 25532</strain>
    </source>
</reference>
<dbReference type="InterPro" id="IPR029058">
    <property type="entry name" value="AB_hydrolase_fold"/>
</dbReference>
<sequence>MHTHPTLSRRHFARSLALGALSSQLVSCASKSTGLPEHLPDRDKRMKRGYLYFLDGAGGGTEKKNWSEGVKEGLLAAGYRGAGEMFSWETGRGLVADQDAPVAYKRAGAKKMAAEVQRQTAAFPDAPVSILGFSAGTAVAIYALEYLPESVDVEHVVLLGCSMSEDYDLTKALRRVRGKVYLYTSTHDRMLRFLMPFSGTADRKKHDPGAGIHGFILPRGASSETRQLYAEKVVAIRWTKELEADGDYGHHFDNIKMEFIRDHVAPLLMGKTVPGLSQ</sequence>
<keyword evidence="2" id="KW-1185">Reference proteome</keyword>
<dbReference type="SUPFAM" id="SSF53474">
    <property type="entry name" value="alpha/beta-Hydrolases"/>
    <property type="match status" value="1"/>
</dbReference>